<dbReference type="AlphaFoldDB" id="A0A4U6TIC8"/>
<dbReference type="Gramene" id="TKW00894">
    <property type="protein sequence ID" value="TKW00894"/>
    <property type="gene ID" value="SEVIR_8G142500v2"/>
</dbReference>
<evidence type="ECO:0000313" key="2">
    <source>
        <dbReference type="Proteomes" id="UP000298652"/>
    </source>
</evidence>
<dbReference type="EMBL" id="CM016559">
    <property type="protein sequence ID" value="TKW00894.1"/>
    <property type="molecule type" value="Genomic_DNA"/>
</dbReference>
<gene>
    <name evidence="1" type="ORF">SEVIR_8G142500v2</name>
</gene>
<sequence>MCHNKAEQLRSTRLNQPVVLLHQHLDMQAFWLWGLFLQKATSMAAACHVLVEYADTTTDKNLQATDYPDQALTMAKTLVGKHLNRLPTCNGTWMQLRKSIEMMFY</sequence>
<keyword evidence="2" id="KW-1185">Reference proteome</keyword>
<reference evidence="1" key="1">
    <citation type="submission" date="2019-03" db="EMBL/GenBank/DDBJ databases">
        <title>WGS assembly of Setaria viridis.</title>
        <authorList>
            <person name="Huang P."/>
            <person name="Jenkins J."/>
            <person name="Grimwood J."/>
            <person name="Barry K."/>
            <person name="Healey A."/>
            <person name="Mamidi S."/>
            <person name="Sreedasyam A."/>
            <person name="Shu S."/>
            <person name="Feldman M."/>
            <person name="Wu J."/>
            <person name="Yu Y."/>
            <person name="Chen C."/>
            <person name="Johnson J."/>
            <person name="Rokhsar D."/>
            <person name="Baxter I."/>
            <person name="Schmutz J."/>
            <person name="Brutnell T."/>
            <person name="Kellogg E."/>
        </authorList>
    </citation>
    <scope>NUCLEOTIDE SEQUENCE [LARGE SCALE GENOMIC DNA]</scope>
</reference>
<organism evidence="1 2">
    <name type="scientific">Setaria viridis</name>
    <name type="common">Green bristlegrass</name>
    <name type="synonym">Setaria italica subsp. viridis</name>
    <dbReference type="NCBI Taxonomy" id="4556"/>
    <lineage>
        <taxon>Eukaryota</taxon>
        <taxon>Viridiplantae</taxon>
        <taxon>Streptophyta</taxon>
        <taxon>Embryophyta</taxon>
        <taxon>Tracheophyta</taxon>
        <taxon>Spermatophyta</taxon>
        <taxon>Magnoliopsida</taxon>
        <taxon>Liliopsida</taxon>
        <taxon>Poales</taxon>
        <taxon>Poaceae</taxon>
        <taxon>PACMAD clade</taxon>
        <taxon>Panicoideae</taxon>
        <taxon>Panicodae</taxon>
        <taxon>Paniceae</taxon>
        <taxon>Cenchrinae</taxon>
        <taxon>Setaria</taxon>
    </lineage>
</organism>
<dbReference type="Proteomes" id="UP000298652">
    <property type="component" value="Chromosome 8"/>
</dbReference>
<accession>A0A4U6TIC8</accession>
<proteinExistence type="predicted"/>
<protein>
    <submittedName>
        <fullName evidence="1">Uncharacterized protein</fullName>
    </submittedName>
</protein>
<name>A0A4U6TIC8_SETVI</name>
<evidence type="ECO:0000313" key="1">
    <source>
        <dbReference type="EMBL" id="TKW00894.1"/>
    </source>
</evidence>